<gene>
    <name evidence="2" type="ORF">CEW89_09710</name>
</gene>
<keyword evidence="1" id="KW-0732">Signal</keyword>
<evidence type="ECO:0000256" key="1">
    <source>
        <dbReference type="SAM" id="SignalP"/>
    </source>
</evidence>
<name>A0A291GCN5_9RHOB</name>
<dbReference type="RefSeq" id="WP_096805770.1">
    <property type="nucleotide sequence ID" value="NZ_CP022196.1"/>
</dbReference>
<reference evidence="2 3" key="1">
    <citation type="submission" date="2017-06" db="EMBL/GenBank/DDBJ databases">
        <title>Celeribacter sp. TSPH2 complete genome sequence.</title>
        <authorList>
            <person name="Woo J.-H."/>
            <person name="Kim H.-S."/>
        </authorList>
    </citation>
    <scope>NUCLEOTIDE SEQUENCE [LARGE SCALE GENOMIC DNA]</scope>
    <source>
        <strain evidence="2 3">TSPH2</strain>
    </source>
</reference>
<dbReference type="EMBL" id="CP022196">
    <property type="protein sequence ID" value="ATG47814.1"/>
    <property type="molecule type" value="Genomic_DNA"/>
</dbReference>
<evidence type="ECO:0000313" key="2">
    <source>
        <dbReference type="EMBL" id="ATG47814.1"/>
    </source>
</evidence>
<dbReference type="KEGG" id="ceh:CEW89_09710"/>
<dbReference type="Proteomes" id="UP000217935">
    <property type="component" value="Chromosome"/>
</dbReference>
<feature type="chain" id="PRO_5012990839" evidence="1">
    <location>
        <begin position="28"/>
        <end position="314"/>
    </location>
</feature>
<protein>
    <submittedName>
        <fullName evidence="2">Uncharacterized protein</fullName>
    </submittedName>
</protein>
<sequence>MHIKNSLNTYFASAACIFLFSTQNAPAQEAALLGAMVAPGSSVTLDKHGTCRIVTNRGDAPIMVPANTPEEWSVGQTAFLNNLAGMNGVSVAACGVTCMMPEYREPAWGDYNERKYSDYRKNRTYGVWEYWSDPYEYYWNSKKLAENIIGKSVVVDGYHYDGTYWSWEDYSDEAFNYGIHRVPVEQLCSAAEQYINRLKPNLSASSACEGGNCPSDIPSGSLYRDSEVTHWNRGQTPELPPCLDAAGKAARVTVQLTGRLETPTTGQYAYFDSLEDFRNNWRDVFDMSSYFKPKDVSQCAMAVSGDNFLMDFIY</sequence>
<keyword evidence="3" id="KW-1185">Reference proteome</keyword>
<dbReference type="PROSITE" id="PS51257">
    <property type="entry name" value="PROKAR_LIPOPROTEIN"/>
    <property type="match status" value="1"/>
</dbReference>
<organism evidence="2 3">
    <name type="scientific">Celeribacter ethanolicus</name>
    <dbReference type="NCBI Taxonomy" id="1758178"/>
    <lineage>
        <taxon>Bacteria</taxon>
        <taxon>Pseudomonadati</taxon>
        <taxon>Pseudomonadota</taxon>
        <taxon>Alphaproteobacteria</taxon>
        <taxon>Rhodobacterales</taxon>
        <taxon>Roseobacteraceae</taxon>
        <taxon>Celeribacter</taxon>
    </lineage>
</organism>
<feature type="signal peptide" evidence="1">
    <location>
        <begin position="1"/>
        <end position="27"/>
    </location>
</feature>
<evidence type="ECO:0000313" key="3">
    <source>
        <dbReference type="Proteomes" id="UP000217935"/>
    </source>
</evidence>
<proteinExistence type="predicted"/>
<dbReference type="AlphaFoldDB" id="A0A291GCN5"/>
<accession>A0A291GCN5</accession>
<dbReference type="OrthoDB" id="9805492at2"/>